<dbReference type="Proteomes" id="UP000663671">
    <property type="component" value="Chromosome 3"/>
</dbReference>
<reference evidence="1" key="1">
    <citation type="submission" date="2021-01" db="EMBL/GenBank/DDBJ databases">
        <title>Chromosome-level genome assembly of a human fungal pathogen reveals clustering of transcriptionally co-regulated genes.</title>
        <authorList>
            <person name="Voorhies M."/>
            <person name="Cohen S."/>
            <person name="Shea T.P."/>
            <person name="Petrus S."/>
            <person name="Munoz J.F."/>
            <person name="Poplawski S."/>
            <person name="Goldman W.E."/>
            <person name="Michael T."/>
            <person name="Cuomo C.A."/>
            <person name="Sil A."/>
            <person name="Beyhan S."/>
        </authorList>
    </citation>
    <scope>NUCLEOTIDE SEQUENCE</scope>
    <source>
        <strain evidence="1">WU24</strain>
    </source>
</reference>
<gene>
    <name evidence="1" type="ORF">I7I51_06755</name>
</gene>
<sequence length="148" mass="17010">MGWMESESLVDDISRRAPRCDVQYYYEWKSYTKSPQGSIWLQNLEQRPVVLADQIEGAGGHEQIGPENLFTDQESLFFLIVIRVHSINTDVFTFCYLADAEDVVMELNEENEEKSEDKRYNHGLEPGSCVRCLKSIGNVPLCVPARFK</sequence>
<protein>
    <submittedName>
        <fullName evidence="1">Uncharacterized protein</fullName>
    </submittedName>
</protein>
<name>A0A8A1MMI6_AJECA</name>
<proteinExistence type="predicted"/>
<accession>A0A8A1MMI6</accession>
<evidence type="ECO:0000313" key="1">
    <source>
        <dbReference type="EMBL" id="QSS65904.1"/>
    </source>
</evidence>
<dbReference type="AlphaFoldDB" id="A0A8A1MMI6"/>
<dbReference type="OrthoDB" id="10595949at2759"/>
<dbReference type="EMBL" id="CP069115">
    <property type="protein sequence ID" value="QSS65904.1"/>
    <property type="molecule type" value="Genomic_DNA"/>
</dbReference>
<evidence type="ECO:0000313" key="2">
    <source>
        <dbReference type="Proteomes" id="UP000663671"/>
    </source>
</evidence>
<organism evidence="1 2">
    <name type="scientific">Ajellomyces capsulatus</name>
    <name type="common">Darling's disease fungus</name>
    <name type="synonym">Histoplasma capsulatum</name>
    <dbReference type="NCBI Taxonomy" id="5037"/>
    <lineage>
        <taxon>Eukaryota</taxon>
        <taxon>Fungi</taxon>
        <taxon>Dikarya</taxon>
        <taxon>Ascomycota</taxon>
        <taxon>Pezizomycotina</taxon>
        <taxon>Eurotiomycetes</taxon>
        <taxon>Eurotiomycetidae</taxon>
        <taxon>Onygenales</taxon>
        <taxon>Ajellomycetaceae</taxon>
        <taxon>Histoplasma</taxon>
    </lineage>
</organism>
<dbReference type="VEuPathDB" id="FungiDB:I7I51_06755"/>